<dbReference type="InterPro" id="IPR023395">
    <property type="entry name" value="MCP_dom_sf"/>
</dbReference>
<evidence type="ECO:0000256" key="7">
    <source>
        <dbReference type="ARBA" id="ARBA00022737"/>
    </source>
</evidence>
<proteinExistence type="inferred from homology"/>
<evidence type="ECO:0000256" key="3">
    <source>
        <dbReference type="ARBA" id="ARBA00011245"/>
    </source>
</evidence>
<dbReference type="Pfam" id="PF00153">
    <property type="entry name" value="Mito_carr"/>
    <property type="match status" value="2"/>
</dbReference>
<evidence type="ECO:0000256" key="12">
    <source>
        <dbReference type="ARBA" id="ARBA00024143"/>
    </source>
</evidence>
<evidence type="ECO:0000256" key="2">
    <source>
        <dbReference type="ARBA" id="ARBA00006375"/>
    </source>
</evidence>
<name>A0A7F5QWP0_AGRPL</name>
<reference evidence="18" key="1">
    <citation type="submission" date="2025-08" db="UniProtKB">
        <authorList>
            <consortium name="RefSeq"/>
        </authorList>
    </citation>
    <scope>IDENTIFICATION</scope>
    <source>
        <tissue evidence="18">Entire body</tissue>
    </source>
</reference>
<comment type="catalytic activity">
    <reaction evidence="12">
        <text>ADP(in) + ATP(out) = ADP(out) + ATP(in)</text>
        <dbReference type="Rhea" id="RHEA:34999"/>
        <dbReference type="ChEBI" id="CHEBI:30616"/>
        <dbReference type="ChEBI" id="CHEBI:456216"/>
    </reaction>
    <physiologicalReaction direction="left-to-right" evidence="12">
        <dbReference type="Rhea" id="RHEA:35000"/>
    </physiologicalReaction>
</comment>
<keyword evidence="10" id="KW-0496">Mitochondrion</keyword>
<evidence type="ECO:0000256" key="6">
    <source>
        <dbReference type="ARBA" id="ARBA00022692"/>
    </source>
</evidence>
<evidence type="ECO:0000256" key="16">
    <source>
        <dbReference type="RuleBase" id="RU368008"/>
    </source>
</evidence>
<dbReference type="SUPFAM" id="SSF103506">
    <property type="entry name" value="Mitochondrial carrier"/>
    <property type="match status" value="1"/>
</dbReference>
<evidence type="ECO:0000256" key="13">
    <source>
        <dbReference type="ARBA" id="ARBA00045250"/>
    </source>
</evidence>
<dbReference type="GO" id="GO:1990544">
    <property type="term" value="P:mitochondrial ATP transmembrane transport"/>
    <property type="evidence" value="ECO:0007669"/>
    <property type="project" value="InterPro"/>
</dbReference>
<comment type="subunit">
    <text evidence="3 16">Monomer.</text>
</comment>
<evidence type="ECO:0000256" key="15">
    <source>
        <dbReference type="RuleBase" id="RU000488"/>
    </source>
</evidence>
<keyword evidence="9" id="KW-1133">Transmembrane helix</keyword>
<dbReference type="RefSeq" id="XP_025829556.1">
    <property type="nucleotide sequence ID" value="XM_025973771.1"/>
</dbReference>
<keyword evidence="5" id="KW-0050">Antiport</keyword>
<keyword evidence="6 14" id="KW-0812">Transmembrane</keyword>
<evidence type="ECO:0000313" key="17">
    <source>
        <dbReference type="Proteomes" id="UP000192223"/>
    </source>
</evidence>
<evidence type="ECO:0000256" key="9">
    <source>
        <dbReference type="ARBA" id="ARBA00022989"/>
    </source>
</evidence>
<dbReference type="InterPro" id="IPR002067">
    <property type="entry name" value="MCP"/>
</dbReference>
<dbReference type="PANTHER" id="PTHR45635:SF14">
    <property type="entry name" value="ADP_ATP TRANSLOCASE"/>
    <property type="match status" value="1"/>
</dbReference>
<keyword evidence="17" id="KW-1185">Reference proteome</keyword>
<dbReference type="PROSITE" id="PS50920">
    <property type="entry name" value="SOLCAR"/>
    <property type="match status" value="1"/>
</dbReference>
<gene>
    <name evidence="18" type="primary">LOC108744065</name>
</gene>
<evidence type="ECO:0000256" key="1">
    <source>
        <dbReference type="ARBA" id="ARBA00004448"/>
    </source>
</evidence>
<comment type="similarity">
    <text evidence="2 15">Belongs to the mitochondrial carrier (TC 2.A.29) family.</text>
</comment>
<dbReference type="OrthoDB" id="270584at2759"/>
<evidence type="ECO:0000256" key="5">
    <source>
        <dbReference type="ARBA" id="ARBA00022449"/>
    </source>
</evidence>
<evidence type="ECO:0000256" key="8">
    <source>
        <dbReference type="ARBA" id="ARBA00022792"/>
    </source>
</evidence>
<dbReference type="GO" id="GO:0005743">
    <property type="term" value="C:mitochondrial inner membrane"/>
    <property type="evidence" value="ECO:0007669"/>
    <property type="project" value="UniProtKB-SubCell"/>
</dbReference>
<accession>A0A7F5QWP0</accession>
<dbReference type="PANTHER" id="PTHR45635">
    <property type="entry name" value="ADP,ATP CARRIER PROTEIN 1-RELATED-RELATED"/>
    <property type="match status" value="1"/>
</dbReference>
<dbReference type="AlphaFoldDB" id="A0A7F5QWP0"/>
<dbReference type="InParanoid" id="A0A7F5QWP0"/>
<keyword evidence="8" id="KW-0999">Mitochondrion inner membrane</keyword>
<dbReference type="PRINTS" id="PR00926">
    <property type="entry name" value="MITOCARRIER"/>
</dbReference>
<dbReference type="KEGG" id="apln:108744065"/>
<organism evidence="17 18">
    <name type="scientific">Agrilus planipennis</name>
    <name type="common">Emerald ash borer</name>
    <name type="synonym">Agrilus marcopoli</name>
    <dbReference type="NCBI Taxonomy" id="224129"/>
    <lineage>
        <taxon>Eukaryota</taxon>
        <taxon>Metazoa</taxon>
        <taxon>Ecdysozoa</taxon>
        <taxon>Arthropoda</taxon>
        <taxon>Hexapoda</taxon>
        <taxon>Insecta</taxon>
        <taxon>Pterygota</taxon>
        <taxon>Neoptera</taxon>
        <taxon>Endopterygota</taxon>
        <taxon>Coleoptera</taxon>
        <taxon>Polyphaga</taxon>
        <taxon>Elateriformia</taxon>
        <taxon>Buprestoidea</taxon>
        <taxon>Buprestidae</taxon>
        <taxon>Agrilinae</taxon>
        <taxon>Agrilus</taxon>
    </lineage>
</organism>
<comment type="function">
    <text evidence="16">Catalyzes the exchange of ADP and ATP across the membrane.</text>
</comment>
<evidence type="ECO:0000313" key="18">
    <source>
        <dbReference type="RefSeq" id="XP_025829556.1"/>
    </source>
</evidence>
<evidence type="ECO:0000256" key="11">
    <source>
        <dbReference type="ARBA" id="ARBA00023136"/>
    </source>
</evidence>
<protein>
    <recommendedName>
        <fullName evidence="16">ADP/ATP translocase</fullName>
    </recommendedName>
    <alternativeName>
        <fullName evidence="16">ADP,ATP carrier protein</fullName>
    </alternativeName>
</protein>
<comment type="subcellular location">
    <subcellularLocation>
        <location evidence="16">Membrane</location>
        <topology evidence="16">Multi-pass membrane protein</topology>
    </subcellularLocation>
    <subcellularLocation>
        <location evidence="1">Mitochondrion inner membrane</location>
        <topology evidence="1">Multi-pass membrane protein</topology>
    </subcellularLocation>
</comment>
<sequence length="208" mass="23636">MPLQALNFSFYNMYYDIFQSYRCGDLIKTFGPGALAGLSSISVVFPLQFCTTRLAVDIGTDSGVNAPKREFYGLRHCLSTVAKAHGILGLYRGYIASAVGLTIYRSVYFGLYQTYKQFSKSYFQQAHWEGGSFIAFQLMVAETITTIAAYTSYPFDTAGRRMMLEATKPIEYRQIKNLRHSFYVIYMKEGIKGFYKIHLSPLNSCFCL</sequence>
<comment type="function">
    <text evidence="13">ADP:ATP antiporter that mediates import of ADP into the mitochondrial matrix for ATP synthesis, and export of ATP out to fuel the cell. Cycles between the cytoplasmic-open state (c-state) and the matrix-open state (m-state): operates by the alternating access mechanism with a single substrate-binding site intermittently exposed to either the cytosolic (c-state) or matrix (m-state) side of the inner mitochondrial membrane.</text>
</comment>
<feature type="repeat" description="Solcar" evidence="14">
    <location>
        <begin position="24"/>
        <end position="118"/>
    </location>
</feature>
<dbReference type="Gene3D" id="1.50.40.10">
    <property type="entry name" value="Mitochondrial carrier domain"/>
    <property type="match status" value="1"/>
</dbReference>
<keyword evidence="7" id="KW-0677">Repeat</keyword>
<evidence type="ECO:0000256" key="10">
    <source>
        <dbReference type="ARBA" id="ARBA00023128"/>
    </source>
</evidence>
<dbReference type="GeneID" id="108744065"/>
<keyword evidence="4 15" id="KW-0813">Transport</keyword>
<dbReference type="InterPro" id="IPR018108">
    <property type="entry name" value="MCP_transmembrane"/>
</dbReference>
<dbReference type="InterPro" id="IPR002113">
    <property type="entry name" value="ADT_euk_type"/>
</dbReference>
<dbReference type="Proteomes" id="UP000192223">
    <property type="component" value="Unplaced"/>
</dbReference>
<evidence type="ECO:0000256" key="14">
    <source>
        <dbReference type="PROSITE-ProRule" id="PRU00282"/>
    </source>
</evidence>
<dbReference type="GO" id="GO:0140021">
    <property type="term" value="P:mitochondrial ADP transmembrane transport"/>
    <property type="evidence" value="ECO:0007669"/>
    <property type="project" value="InterPro"/>
</dbReference>
<evidence type="ECO:0000256" key="4">
    <source>
        <dbReference type="ARBA" id="ARBA00022448"/>
    </source>
</evidence>
<keyword evidence="11 14" id="KW-0472">Membrane</keyword>
<dbReference type="GO" id="GO:0005471">
    <property type="term" value="F:ATP:ADP antiporter activity"/>
    <property type="evidence" value="ECO:0007669"/>
    <property type="project" value="UniProtKB-UniRule"/>
</dbReference>